<keyword evidence="1" id="KW-0238">DNA-binding</keyword>
<dbReference type="SUPFAM" id="SSF46955">
    <property type="entry name" value="Putative DNA-binding domain"/>
    <property type="match status" value="1"/>
</dbReference>
<accession>A0A3M2RK92</accession>
<proteinExistence type="predicted"/>
<dbReference type="OrthoDB" id="6716891at2"/>
<dbReference type="InterPro" id="IPR047057">
    <property type="entry name" value="MerR_fam"/>
</dbReference>
<dbReference type="Gene3D" id="1.10.1660.10">
    <property type="match status" value="1"/>
</dbReference>
<evidence type="ECO:0000259" key="2">
    <source>
        <dbReference type="PROSITE" id="PS50937"/>
    </source>
</evidence>
<dbReference type="GO" id="GO:0003677">
    <property type="term" value="F:DNA binding"/>
    <property type="evidence" value="ECO:0007669"/>
    <property type="project" value="UniProtKB-KW"/>
</dbReference>
<dbReference type="Pfam" id="PF13411">
    <property type="entry name" value="MerR_1"/>
    <property type="match status" value="1"/>
</dbReference>
<feature type="domain" description="HTH merR-type" evidence="2">
    <location>
        <begin position="36"/>
        <end position="104"/>
    </location>
</feature>
<evidence type="ECO:0000313" key="4">
    <source>
        <dbReference type="Proteomes" id="UP000265903"/>
    </source>
</evidence>
<sequence length="281" mass="31710">MLVAKEHACYIMRAMNNPTSNRRGRKTSKSQLADGEYTIDDLARRCSTTVRNIRAYQDRGILESPEKRGRLGVYFDSHAARLDIINNLLDRGYSIDNIRELLAAWTDGRNLEDILGLEKAIALAFSTEAPREYSLADLVKMFGLNSSSKSMIDEAVKLGLIERKRTKFVAPSPRLIEAGAQLIKLGMPFEEILDLLRLLRGNVQRAADGLVKIAVARFDEFGDELPPSETIRELSQLIWQLRPLAHQTIRAEAELALNRSLRNFLGDRLSAVIENMQEEQS</sequence>
<gene>
    <name evidence="3" type="ORF">DOQ08_00418</name>
</gene>
<dbReference type="SMART" id="SM00422">
    <property type="entry name" value="HTH_MERR"/>
    <property type="match status" value="1"/>
</dbReference>
<comment type="caution">
    <text evidence="3">The sequence shown here is derived from an EMBL/GenBank/DDBJ whole genome shotgun (WGS) entry which is preliminary data.</text>
</comment>
<dbReference type="Proteomes" id="UP000265903">
    <property type="component" value="Unassembled WGS sequence"/>
</dbReference>
<dbReference type="EMBL" id="QMDL01000001">
    <property type="protein sequence ID" value="RMJ05746.1"/>
    <property type="molecule type" value="Genomic_DNA"/>
</dbReference>
<organism evidence="3 4">
    <name type="scientific">Marinobacter litoralis</name>
    <dbReference type="NCBI Taxonomy" id="187981"/>
    <lineage>
        <taxon>Bacteria</taxon>
        <taxon>Pseudomonadati</taxon>
        <taxon>Pseudomonadota</taxon>
        <taxon>Gammaproteobacteria</taxon>
        <taxon>Pseudomonadales</taxon>
        <taxon>Marinobacteraceae</taxon>
        <taxon>Marinobacter</taxon>
    </lineage>
</organism>
<dbReference type="InterPro" id="IPR000551">
    <property type="entry name" value="MerR-type_HTH_dom"/>
</dbReference>
<keyword evidence="4" id="KW-1185">Reference proteome</keyword>
<name>A0A3M2RK92_9GAMM</name>
<dbReference type="PANTHER" id="PTHR30204:SF93">
    <property type="entry name" value="HTH MERR-TYPE DOMAIN-CONTAINING PROTEIN"/>
    <property type="match status" value="1"/>
</dbReference>
<reference evidence="3 4" key="1">
    <citation type="submission" date="2018-08" db="EMBL/GenBank/DDBJ databases">
        <title>Whole Genome Sequence of the Moderate Halophilic Marine Bacterium Marinobacter litoralis Sw-45.</title>
        <authorList>
            <person name="Musa H."/>
        </authorList>
    </citation>
    <scope>NUCLEOTIDE SEQUENCE [LARGE SCALE GENOMIC DNA]</scope>
    <source>
        <strain evidence="3 4">Sw-45</strain>
    </source>
</reference>
<protein>
    <recommendedName>
        <fullName evidence="2">HTH merR-type domain-containing protein</fullName>
    </recommendedName>
</protein>
<dbReference type="GO" id="GO:0003700">
    <property type="term" value="F:DNA-binding transcription factor activity"/>
    <property type="evidence" value="ECO:0007669"/>
    <property type="project" value="InterPro"/>
</dbReference>
<evidence type="ECO:0000313" key="3">
    <source>
        <dbReference type="EMBL" id="RMJ05746.1"/>
    </source>
</evidence>
<dbReference type="PANTHER" id="PTHR30204">
    <property type="entry name" value="REDOX-CYCLING DRUG-SENSING TRANSCRIPTIONAL ACTIVATOR SOXR"/>
    <property type="match status" value="1"/>
</dbReference>
<dbReference type="InterPro" id="IPR009061">
    <property type="entry name" value="DNA-bd_dom_put_sf"/>
</dbReference>
<evidence type="ECO:0000256" key="1">
    <source>
        <dbReference type="ARBA" id="ARBA00023125"/>
    </source>
</evidence>
<dbReference type="PROSITE" id="PS50937">
    <property type="entry name" value="HTH_MERR_2"/>
    <property type="match status" value="1"/>
</dbReference>
<dbReference type="AlphaFoldDB" id="A0A3M2RK92"/>